<feature type="domain" description="ABC transporter" evidence="2">
    <location>
        <begin position="11"/>
        <end position="221"/>
    </location>
</feature>
<dbReference type="InterPro" id="IPR050093">
    <property type="entry name" value="ABC_SmlMolc_Importer"/>
</dbReference>
<dbReference type="PANTHER" id="PTHR42781:SF4">
    <property type="entry name" value="SPERMIDINE_PUTRESCINE IMPORT ATP-BINDING PROTEIN POTA"/>
    <property type="match status" value="1"/>
</dbReference>
<dbReference type="AlphaFoldDB" id="A0A2W2CJQ7"/>
<dbReference type="GO" id="GO:0016887">
    <property type="term" value="F:ATP hydrolysis activity"/>
    <property type="evidence" value="ECO:0007669"/>
    <property type="project" value="InterPro"/>
</dbReference>
<evidence type="ECO:0000259" key="2">
    <source>
        <dbReference type="PROSITE" id="PS50893"/>
    </source>
</evidence>
<evidence type="ECO:0000313" key="3">
    <source>
        <dbReference type="EMBL" id="PZF98140.1"/>
    </source>
</evidence>
<dbReference type="Proteomes" id="UP000248749">
    <property type="component" value="Unassembled WGS sequence"/>
</dbReference>
<dbReference type="Pfam" id="PF00005">
    <property type="entry name" value="ABC_tran"/>
    <property type="match status" value="1"/>
</dbReference>
<dbReference type="InterPro" id="IPR027417">
    <property type="entry name" value="P-loop_NTPase"/>
</dbReference>
<evidence type="ECO:0000313" key="4">
    <source>
        <dbReference type="Proteomes" id="UP000248749"/>
    </source>
</evidence>
<dbReference type="PROSITE" id="PS50893">
    <property type="entry name" value="ABC_TRANSPORTER_2"/>
    <property type="match status" value="1"/>
</dbReference>
<dbReference type="PANTHER" id="PTHR42781">
    <property type="entry name" value="SPERMIDINE/PUTRESCINE IMPORT ATP-BINDING PROTEIN POTA"/>
    <property type="match status" value="1"/>
</dbReference>
<proteinExistence type="predicted"/>
<dbReference type="Gene3D" id="3.40.50.300">
    <property type="entry name" value="P-loop containing nucleotide triphosphate hydrolases"/>
    <property type="match status" value="1"/>
</dbReference>
<evidence type="ECO:0000256" key="1">
    <source>
        <dbReference type="ARBA" id="ARBA00022448"/>
    </source>
</evidence>
<keyword evidence="4" id="KW-1185">Reference proteome</keyword>
<gene>
    <name evidence="3" type="ORF">C1I99_14015</name>
</gene>
<reference evidence="3 4" key="1">
    <citation type="submission" date="2018-01" db="EMBL/GenBank/DDBJ databases">
        <title>Draft genome sequence of Salinispora sp. 13K206.</title>
        <authorList>
            <person name="Sahin N."/>
            <person name="Saygin H."/>
            <person name="Ay H."/>
        </authorList>
    </citation>
    <scope>NUCLEOTIDE SEQUENCE [LARGE SCALE GENOMIC DNA]</scope>
    <source>
        <strain evidence="3 4">13K206</strain>
    </source>
</reference>
<organism evidence="3 4">
    <name type="scientific">Micromonospora deserti</name>
    <dbReference type="NCBI Taxonomy" id="2070366"/>
    <lineage>
        <taxon>Bacteria</taxon>
        <taxon>Bacillati</taxon>
        <taxon>Actinomycetota</taxon>
        <taxon>Actinomycetes</taxon>
        <taxon>Micromonosporales</taxon>
        <taxon>Micromonosporaceae</taxon>
        <taxon>Micromonospora</taxon>
    </lineage>
</organism>
<sequence>MCHPGGDSSGHREVMVTLRLCELVAVPTVPPVTLDVAAGATAALAASPRVGTAVARVVAGLAAPVSGRILVGDRDVTDLPPLRRRIGYVPAGGALLPHLTVRRNISYGQRKRERVRDVADDWAATVVDRLELALTLELRPHQLSDAQRFRVAVARAMACLPEVLVVDLPTGVAGGGHLADLVGRLSPPGSPGVAVLVCSADDEVLAEIPDRLYVDKTTDEVRP</sequence>
<protein>
    <recommendedName>
        <fullName evidence="2">ABC transporter domain-containing protein</fullName>
    </recommendedName>
</protein>
<dbReference type="GO" id="GO:0005524">
    <property type="term" value="F:ATP binding"/>
    <property type="evidence" value="ECO:0007669"/>
    <property type="project" value="InterPro"/>
</dbReference>
<accession>A0A2W2CJQ7</accession>
<dbReference type="InterPro" id="IPR003439">
    <property type="entry name" value="ABC_transporter-like_ATP-bd"/>
</dbReference>
<dbReference type="SUPFAM" id="SSF52540">
    <property type="entry name" value="P-loop containing nucleoside triphosphate hydrolases"/>
    <property type="match status" value="1"/>
</dbReference>
<keyword evidence="1" id="KW-0813">Transport</keyword>
<comment type="caution">
    <text evidence="3">The sequence shown here is derived from an EMBL/GenBank/DDBJ whole genome shotgun (WGS) entry which is preliminary data.</text>
</comment>
<dbReference type="EMBL" id="POUB01000081">
    <property type="protein sequence ID" value="PZF98140.1"/>
    <property type="molecule type" value="Genomic_DNA"/>
</dbReference>
<name>A0A2W2CJQ7_9ACTN</name>